<comment type="similarity">
    <text evidence="1 7">Belongs to the MurCDEF family. MurE subfamily.</text>
</comment>
<feature type="binding site" evidence="7">
    <location>
        <position position="181"/>
    </location>
    <ligand>
        <name>UDP-N-acetyl-alpha-D-muramoyl-L-alanyl-D-glutamate</name>
        <dbReference type="ChEBI" id="CHEBI:83900"/>
    </ligand>
</feature>
<feature type="domain" description="Mur ligase C-terminal" evidence="10">
    <location>
        <begin position="328"/>
        <end position="458"/>
    </location>
</feature>
<feature type="domain" description="Mur ligase N-terminal catalytic" evidence="9">
    <location>
        <begin position="26"/>
        <end position="98"/>
    </location>
</feature>
<feature type="binding site" evidence="7">
    <location>
        <position position="379"/>
    </location>
    <ligand>
        <name>meso-2,6-diaminopimelate</name>
        <dbReference type="ChEBI" id="CHEBI:57791"/>
    </ligand>
</feature>
<evidence type="ECO:0000313" key="13">
    <source>
        <dbReference type="Proteomes" id="UP001597526"/>
    </source>
</evidence>
<evidence type="ECO:0000259" key="9">
    <source>
        <dbReference type="Pfam" id="PF01225"/>
    </source>
</evidence>
<dbReference type="NCBIfam" id="TIGR01085">
    <property type="entry name" value="murE"/>
    <property type="match status" value="1"/>
</dbReference>
<dbReference type="InterPro" id="IPR013221">
    <property type="entry name" value="Mur_ligase_cen"/>
</dbReference>
<dbReference type="Pfam" id="PF01225">
    <property type="entry name" value="Mur_ligase"/>
    <property type="match status" value="1"/>
</dbReference>
<comment type="catalytic activity">
    <reaction evidence="7">
        <text>UDP-N-acetyl-alpha-D-muramoyl-L-alanyl-D-glutamate + meso-2,6-diaminopimelate + ATP = UDP-N-acetyl-alpha-D-muramoyl-L-alanyl-gamma-D-glutamyl-meso-2,6-diaminopimelate + ADP + phosphate + H(+)</text>
        <dbReference type="Rhea" id="RHEA:23676"/>
        <dbReference type="ChEBI" id="CHEBI:15378"/>
        <dbReference type="ChEBI" id="CHEBI:30616"/>
        <dbReference type="ChEBI" id="CHEBI:43474"/>
        <dbReference type="ChEBI" id="CHEBI:57791"/>
        <dbReference type="ChEBI" id="CHEBI:83900"/>
        <dbReference type="ChEBI" id="CHEBI:83905"/>
        <dbReference type="ChEBI" id="CHEBI:456216"/>
        <dbReference type="EC" id="6.3.2.13"/>
    </reaction>
</comment>
<feature type="modified residue" description="N6-carboxylysine" evidence="7">
    <location>
        <position position="221"/>
    </location>
</feature>
<evidence type="ECO:0000256" key="5">
    <source>
        <dbReference type="ARBA" id="ARBA00023306"/>
    </source>
</evidence>
<comment type="caution">
    <text evidence="12">The sequence shown here is derived from an EMBL/GenBank/DDBJ whole genome shotgun (WGS) entry which is preliminary data.</text>
</comment>
<feature type="binding site" evidence="7">
    <location>
        <position position="456"/>
    </location>
    <ligand>
        <name>meso-2,6-diaminopimelate</name>
        <dbReference type="ChEBI" id="CHEBI:57791"/>
    </ligand>
</feature>
<keyword evidence="7 12" id="KW-0436">Ligase</keyword>
<comment type="PTM">
    <text evidence="7">Carboxylation is probably crucial for Mg(2+) binding and, consequently, for the gamma-phosphate positioning of ATP.</text>
</comment>
<dbReference type="Gene3D" id="3.40.1190.10">
    <property type="entry name" value="Mur-like, catalytic domain"/>
    <property type="match status" value="1"/>
</dbReference>
<evidence type="ECO:0000256" key="7">
    <source>
        <dbReference type="HAMAP-Rule" id="MF_00208"/>
    </source>
</evidence>
<dbReference type="SUPFAM" id="SSF63418">
    <property type="entry name" value="MurE/MurF N-terminal domain"/>
    <property type="match status" value="1"/>
</dbReference>
<dbReference type="HAMAP" id="MF_00208">
    <property type="entry name" value="MurE"/>
    <property type="match status" value="1"/>
</dbReference>
<dbReference type="InterPro" id="IPR036565">
    <property type="entry name" value="Mur-like_cat_sf"/>
</dbReference>
<keyword evidence="7" id="KW-0547">Nucleotide-binding</keyword>
<keyword evidence="2 7" id="KW-0132">Cell division</keyword>
<feature type="binding site" evidence="7">
    <location>
        <begin position="154"/>
        <end position="155"/>
    </location>
    <ligand>
        <name>UDP-N-acetyl-alpha-D-muramoyl-L-alanyl-D-glutamate</name>
        <dbReference type="ChEBI" id="CHEBI:83900"/>
    </ligand>
</feature>
<dbReference type="GO" id="GO:0008765">
    <property type="term" value="F:UDP-N-acetylmuramoylalanyl-D-glutamate-2,6-diaminopimelate ligase activity"/>
    <property type="evidence" value="ECO:0007669"/>
    <property type="project" value="UniProtKB-EC"/>
</dbReference>
<dbReference type="Pfam" id="PF08245">
    <property type="entry name" value="Mur_ligase_M"/>
    <property type="match status" value="1"/>
</dbReference>
<comment type="function">
    <text evidence="7">Catalyzes the addition of meso-diaminopimelic acid to the nucleotide precursor UDP-N-acetylmuramoyl-L-alanyl-D-glutamate (UMAG) in the biosynthesis of bacterial cell-wall peptidoglycan.</text>
</comment>
<feature type="binding site" evidence="7">
    <location>
        <position position="187"/>
    </location>
    <ligand>
        <name>UDP-N-acetyl-alpha-D-muramoyl-L-alanyl-D-glutamate</name>
        <dbReference type="ChEBI" id="CHEBI:83900"/>
    </ligand>
</feature>
<feature type="short sequence motif" description="Meso-diaminopimelate recognition motif" evidence="7">
    <location>
        <begin position="403"/>
        <end position="406"/>
    </location>
</feature>
<keyword evidence="7" id="KW-0460">Magnesium</keyword>
<keyword evidence="6 7" id="KW-0961">Cell wall biogenesis/degradation</keyword>
<comment type="caution">
    <text evidence="7">Lacks conserved residue(s) required for the propagation of feature annotation.</text>
</comment>
<evidence type="ECO:0000256" key="4">
    <source>
        <dbReference type="ARBA" id="ARBA00022984"/>
    </source>
</evidence>
<dbReference type="Pfam" id="PF02875">
    <property type="entry name" value="Mur_ligase_C"/>
    <property type="match status" value="1"/>
</dbReference>
<dbReference type="EMBL" id="JBHULB010000016">
    <property type="protein sequence ID" value="MFD2587675.1"/>
    <property type="molecule type" value="Genomic_DNA"/>
</dbReference>
<dbReference type="InterPro" id="IPR005761">
    <property type="entry name" value="UDP-N-AcMur-Glu-dNH2Pim_ligase"/>
</dbReference>
<keyword evidence="4 7" id="KW-0573">Peptidoglycan synthesis</keyword>
<dbReference type="Gene3D" id="3.40.1390.10">
    <property type="entry name" value="MurE/MurF, N-terminal domain"/>
    <property type="match status" value="1"/>
</dbReference>
<organism evidence="12 13">
    <name type="scientific">Croceitalea marina</name>
    <dbReference type="NCBI Taxonomy" id="1775166"/>
    <lineage>
        <taxon>Bacteria</taxon>
        <taxon>Pseudomonadati</taxon>
        <taxon>Bacteroidota</taxon>
        <taxon>Flavobacteriia</taxon>
        <taxon>Flavobacteriales</taxon>
        <taxon>Flavobacteriaceae</taxon>
        <taxon>Croceitalea</taxon>
    </lineage>
</organism>
<protein>
    <recommendedName>
        <fullName evidence="7">UDP-N-acetylmuramoyl-L-alanyl-D-glutamate--2,6-diaminopimelate ligase</fullName>
        <ecNumber evidence="7">6.3.2.13</ecNumber>
    </recommendedName>
    <alternativeName>
        <fullName evidence="7">Meso-A2pm-adding enzyme</fullName>
    </alternativeName>
    <alternativeName>
        <fullName evidence="7">Meso-diaminopimelate-adding enzyme</fullName>
    </alternativeName>
    <alternativeName>
        <fullName evidence="7">UDP-MurNAc-L-Ala-D-Glu:meso-diaminopimelate ligase</fullName>
    </alternativeName>
    <alternativeName>
        <fullName evidence="7">UDP-MurNAc-tripeptide synthetase</fullName>
    </alternativeName>
    <alternativeName>
        <fullName evidence="7">UDP-N-acetylmuramyl-tripeptide synthetase</fullName>
    </alternativeName>
</protein>
<dbReference type="Gene3D" id="3.90.190.20">
    <property type="entry name" value="Mur ligase, C-terminal domain"/>
    <property type="match status" value="1"/>
</dbReference>
<keyword evidence="3 7" id="KW-0133">Cell shape</keyword>
<proteinExistence type="inferred from homology"/>
<dbReference type="InterPro" id="IPR004101">
    <property type="entry name" value="Mur_ligase_C"/>
</dbReference>
<feature type="binding site" evidence="7">
    <location>
        <position position="189"/>
    </location>
    <ligand>
        <name>UDP-N-acetyl-alpha-D-muramoyl-L-alanyl-D-glutamate</name>
        <dbReference type="ChEBI" id="CHEBI:83900"/>
    </ligand>
</feature>
<dbReference type="InterPro" id="IPR036615">
    <property type="entry name" value="Mur_ligase_C_dom_sf"/>
</dbReference>
<evidence type="ECO:0000313" key="12">
    <source>
        <dbReference type="EMBL" id="MFD2587675.1"/>
    </source>
</evidence>
<feature type="binding site" evidence="7">
    <location>
        <begin position="112"/>
        <end position="118"/>
    </location>
    <ligand>
        <name>ATP</name>
        <dbReference type="ChEBI" id="CHEBI:30616"/>
    </ligand>
</feature>
<evidence type="ECO:0000256" key="1">
    <source>
        <dbReference type="ARBA" id="ARBA00005898"/>
    </source>
</evidence>
<dbReference type="Proteomes" id="UP001597526">
    <property type="component" value="Unassembled WGS sequence"/>
</dbReference>
<dbReference type="SUPFAM" id="SSF53623">
    <property type="entry name" value="MurD-like peptide ligases, catalytic domain"/>
    <property type="match status" value="1"/>
</dbReference>
<evidence type="ECO:0000256" key="8">
    <source>
        <dbReference type="RuleBase" id="RU004135"/>
    </source>
</evidence>
<keyword evidence="7" id="KW-0963">Cytoplasm</keyword>
<sequence>MKLLKDILYGVSLAAVSGDTNVMVNHLHFDSRKVEMDDVFVAIKGLITDGHKYIQTAINQGAKAIVCEKLPEILVNGVTYLEVDNGNKALAIMASNFYENPSKNLKLVGVTGTNGKTTVSSLLYSLFKKAGYKVGLISTIKIMVDEKEYPTTHTTPDVMTINWHLHLMNQEGVEFCFMEVSSHGIHQKRAEGLHFEGAIFTNLSHDHLDYHKTFAEYRDTKKELFDGLSRTAFALTNFDDKNGMVMLQNTKARKYTYALKSFADYRAQILENQINGQLLKIDDNELWSKLIGDFNAYNLLAIYATADILGLEKLEILRLISELENVDGRFQYFISKEKITAIVDYAHTPDALKNVLITINALRTGNENVITVVGCGGDRDKSKRPVMGHIASEMSNQAIFTSDNPRTESPEVIIEEMEAGVEPQNIKKILAIENRKQAIKTACKLASANDIILVAGKGHENYQETNGKRIDFDDFKEVKAALNSLNK</sequence>
<dbReference type="NCBIfam" id="NF001126">
    <property type="entry name" value="PRK00139.1-4"/>
    <property type="match status" value="1"/>
</dbReference>
<comment type="subcellular location">
    <subcellularLocation>
        <location evidence="7 8">Cytoplasm</location>
    </subcellularLocation>
</comment>
<gene>
    <name evidence="7" type="primary">murE</name>
    <name evidence="12" type="ORF">ACFSQJ_12085</name>
</gene>
<dbReference type="PANTHER" id="PTHR23135:SF4">
    <property type="entry name" value="UDP-N-ACETYLMURAMOYL-L-ALANYL-D-GLUTAMATE--2,6-DIAMINOPIMELATE LIGASE MURE HOMOLOG, CHLOROPLASTIC"/>
    <property type="match status" value="1"/>
</dbReference>
<accession>A0ABW5MWG7</accession>
<evidence type="ECO:0000256" key="2">
    <source>
        <dbReference type="ARBA" id="ARBA00022618"/>
    </source>
</evidence>
<evidence type="ECO:0000256" key="6">
    <source>
        <dbReference type="ARBA" id="ARBA00023316"/>
    </source>
</evidence>
<feature type="binding site" evidence="7">
    <location>
        <begin position="403"/>
        <end position="406"/>
    </location>
    <ligand>
        <name>meso-2,6-diaminopimelate</name>
        <dbReference type="ChEBI" id="CHEBI:57791"/>
    </ligand>
</feature>
<dbReference type="EC" id="6.3.2.13" evidence="7"/>
<evidence type="ECO:0000259" key="10">
    <source>
        <dbReference type="Pfam" id="PF02875"/>
    </source>
</evidence>
<evidence type="ECO:0000256" key="3">
    <source>
        <dbReference type="ARBA" id="ARBA00022960"/>
    </source>
</evidence>
<dbReference type="SUPFAM" id="SSF53244">
    <property type="entry name" value="MurD-like peptide ligases, peptide-binding domain"/>
    <property type="match status" value="1"/>
</dbReference>
<dbReference type="PANTHER" id="PTHR23135">
    <property type="entry name" value="MUR LIGASE FAMILY MEMBER"/>
    <property type="match status" value="1"/>
</dbReference>
<feature type="binding site" evidence="7">
    <location>
        <position position="31"/>
    </location>
    <ligand>
        <name>UDP-N-acetyl-alpha-D-muramoyl-L-alanyl-D-glutamate</name>
        <dbReference type="ChEBI" id="CHEBI:83900"/>
    </ligand>
</feature>
<keyword evidence="5 7" id="KW-0131">Cell cycle</keyword>
<comment type="pathway">
    <text evidence="7 8">Cell wall biogenesis; peptidoglycan biosynthesis.</text>
</comment>
<keyword evidence="13" id="KW-1185">Reference proteome</keyword>
<feature type="binding site" evidence="7">
    <location>
        <position position="460"/>
    </location>
    <ligand>
        <name>meso-2,6-diaminopimelate</name>
        <dbReference type="ChEBI" id="CHEBI:57791"/>
    </ligand>
</feature>
<feature type="domain" description="Mur ligase central" evidence="11">
    <location>
        <begin position="110"/>
        <end position="305"/>
    </location>
</feature>
<name>A0ABW5MWG7_9FLAO</name>
<comment type="cofactor">
    <cofactor evidence="7">
        <name>Mg(2+)</name>
        <dbReference type="ChEBI" id="CHEBI:18420"/>
    </cofactor>
</comment>
<reference evidence="13" key="1">
    <citation type="journal article" date="2019" name="Int. J. Syst. Evol. Microbiol.">
        <title>The Global Catalogue of Microorganisms (GCM) 10K type strain sequencing project: providing services to taxonomists for standard genome sequencing and annotation.</title>
        <authorList>
            <consortium name="The Broad Institute Genomics Platform"/>
            <consortium name="The Broad Institute Genome Sequencing Center for Infectious Disease"/>
            <person name="Wu L."/>
            <person name="Ma J."/>
        </authorList>
    </citation>
    <scope>NUCLEOTIDE SEQUENCE [LARGE SCALE GENOMIC DNA]</scope>
    <source>
        <strain evidence="13">KCTC 52368</strain>
    </source>
</reference>
<dbReference type="InterPro" id="IPR035911">
    <property type="entry name" value="MurE/MurF_N"/>
</dbReference>
<dbReference type="RefSeq" id="WP_377767228.1">
    <property type="nucleotide sequence ID" value="NZ_JBHULB010000016.1"/>
</dbReference>
<keyword evidence="7" id="KW-0067">ATP-binding</keyword>
<dbReference type="InterPro" id="IPR000713">
    <property type="entry name" value="Mur_ligase_N"/>
</dbReference>
<evidence type="ECO:0000259" key="11">
    <source>
        <dbReference type="Pfam" id="PF08245"/>
    </source>
</evidence>